<evidence type="ECO:0000256" key="1">
    <source>
        <dbReference type="ARBA" id="ARBA00008324"/>
    </source>
</evidence>
<evidence type="ECO:0000256" key="2">
    <source>
        <dbReference type="ARBA" id="ARBA00022801"/>
    </source>
</evidence>
<dbReference type="Proteomes" id="UP001501591">
    <property type="component" value="Unassembled WGS sequence"/>
</dbReference>
<proteinExistence type="inferred from homology"/>
<evidence type="ECO:0000313" key="5">
    <source>
        <dbReference type="EMBL" id="GAA3947077.1"/>
    </source>
</evidence>
<comment type="similarity">
    <text evidence="1">Belongs to the thioesterase PaaI family.</text>
</comment>
<name>A0ABP7NHD0_9MICO</name>
<feature type="region of interest" description="Disordered" evidence="3">
    <location>
        <begin position="1"/>
        <end position="20"/>
    </location>
</feature>
<accession>A0ABP7NHD0</accession>
<evidence type="ECO:0000256" key="3">
    <source>
        <dbReference type="SAM" id="MobiDB-lite"/>
    </source>
</evidence>
<dbReference type="InterPro" id="IPR029069">
    <property type="entry name" value="HotDog_dom_sf"/>
</dbReference>
<evidence type="ECO:0000259" key="4">
    <source>
        <dbReference type="Pfam" id="PF03061"/>
    </source>
</evidence>
<dbReference type="Pfam" id="PF03061">
    <property type="entry name" value="4HBT"/>
    <property type="match status" value="1"/>
</dbReference>
<dbReference type="EMBL" id="BAABCP010000002">
    <property type="protein sequence ID" value="GAA3947077.1"/>
    <property type="molecule type" value="Genomic_DNA"/>
</dbReference>
<organism evidence="5 6">
    <name type="scientific">Microbacterium soli</name>
    <dbReference type="NCBI Taxonomy" id="446075"/>
    <lineage>
        <taxon>Bacteria</taxon>
        <taxon>Bacillati</taxon>
        <taxon>Actinomycetota</taxon>
        <taxon>Actinomycetes</taxon>
        <taxon>Micrococcales</taxon>
        <taxon>Microbacteriaceae</taxon>
        <taxon>Microbacterium</taxon>
    </lineage>
</organism>
<gene>
    <name evidence="5" type="ORF">GCM10022383_26120</name>
</gene>
<dbReference type="RefSeq" id="WP_344820144.1">
    <property type="nucleotide sequence ID" value="NZ_BAABCP010000002.1"/>
</dbReference>
<keyword evidence="2" id="KW-0378">Hydrolase</keyword>
<evidence type="ECO:0000313" key="6">
    <source>
        <dbReference type="Proteomes" id="UP001501591"/>
    </source>
</evidence>
<dbReference type="InterPro" id="IPR039298">
    <property type="entry name" value="ACOT13"/>
</dbReference>
<dbReference type="InterPro" id="IPR003736">
    <property type="entry name" value="PAAI_dom"/>
</dbReference>
<dbReference type="PANTHER" id="PTHR21660:SF1">
    <property type="entry name" value="ACYL-COENZYME A THIOESTERASE 13"/>
    <property type="match status" value="1"/>
</dbReference>
<protein>
    <recommendedName>
        <fullName evidence="4">Thioesterase domain-containing protein</fullName>
    </recommendedName>
</protein>
<dbReference type="CDD" id="cd03440">
    <property type="entry name" value="hot_dog"/>
    <property type="match status" value="1"/>
</dbReference>
<keyword evidence="6" id="KW-1185">Reference proteome</keyword>
<dbReference type="CDD" id="cd03443">
    <property type="entry name" value="PaaI_thioesterase"/>
    <property type="match status" value="1"/>
</dbReference>
<dbReference type="SUPFAM" id="SSF54637">
    <property type="entry name" value="Thioesterase/thiol ester dehydrase-isomerase"/>
    <property type="match status" value="2"/>
</dbReference>
<dbReference type="Gene3D" id="3.10.129.10">
    <property type="entry name" value="Hotdog Thioesterase"/>
    <property type="match status" value="1"/>
</dbReference>
<feature type="domain" description="Thioesterase" evidence="4">
    <location>
        <begin position="194"/>
        <end position="262"/>
    </location>
</feature>
<feature type="compositionally biased region" description="Basic and acidic residues" evidence="3">
    <location>
        <begin position="9"/>
        <end position="20"/>
    </location>
</feature>
<comment type="caution">
    <text evidence="5">The sequence shown here is derived from an EMBL/GenBank/DDBJ whole genome shotgun (WGS) entry which is preliminary data.</text>
</comment>
<dbReference type="InterPro" id="IPR006683">
    <property type="entry name" value="Thioestr_dom"/>
</dbReference>
<dbReference type="PANTHER" id="PTHR21660">
    <property type="entry name" value="THIOESTERASE SUPERFAMILY MEMBER-RELATED"/>
    <property type="match status" value="1"/>
</dbReference>
<dbReference type="NCBIfam" id="TIGR00369">
    <property type="entry name" value="unchar_dom_1"/>
    <property type="match status" value="1"/>
</dbReference>
<reference evidence="6" key="1">
    <citation type="journal article" date="2019" name="Int. J. Syst. Evol. Microbiol.">
        <title>The Global Catalogue of Microorganisms (GCM) 10K type strain sequencing project: providing services to taxonomists for standard genome sequencing and annotation.</title>
        <authorList>
            <consortium name="The Broad Institute Genomics Platform"/>
            <consortium name="The Broad Institute Genome Sequencing Center for Infectious Disease"/>
            <person name="Wu L."/>
            <person name="Ma J."/>
        </authorList>
    </citation>
    <scope>NUCLEOTIDE SEQUENCE [LARGE SCALE GENOMIC DNA]</scope>
    <source>
        <strain evidence="6">JCM 17024</strain>
    </source>
</reference>
<sequence>MKPNPAHVLADDPSGRRDPRLEGYTPWAIFGMARRDSPYQPHERGMVGPESLDLDGVARAGALGVFADTSLAHPVMRGRPSPTLGLVTSELSMSFPTSPPRAGEEFSLREDVVELNDIGGSVAGAILGEGGRVLAEAQFASRFVDRGRRYDPRPSPEMDPPGISLAELLGVPEAQAGAAALRGAVSAHLANPAGALHGGVAVTILEYAASRAVPGDPFAWECESLRVNYLRPAPLGDEIVTSARPVHVGRTICVVDAEIMLPTGKPSNIARLSYRRRGR</sequence>